<dbReference type="AlphaFoldDB" id="A0A5C6E024"/>
<protein>
    <recommendedName>
        <fullName evidence="5">DUF4350 domain-containing protein</fullName>
    </recommendedName>
</protein>
<keyword evidence="4" id="KW-1185">Reference proteome</keyword>
<sequence length="738" mass="79727" precursor="true">MIQPFASRWLLFVCGISLACCFCKSASAQVQSTDAITVGIEGHFRVGCWTGIHGESDQPEILQVVTEDGDGVTVAYVQPTSRPKGSSWSYAIPGSEEAPLGIEFSDGQRITTRFPTLGSPSRGPSQVPLGMPWVISIGDPLGVDQMGANALLRRDATIAVSIPKSAAGLPDSELGYDGVDLIMIGGSGTKLLAAMSPSQRTAMETWMVRGGRVLLMLGKSLPELQQAAPWLLDLIPAAKGTIENDWTTVQIDPSAIETFTATQTPLQPFAGAKLPKGVGDSIINGRTTRRVSTPVAAEYVVGLGKITALAADLDQAPFVDWPQRLDLITQLTGKRLSSEVMPTSALNRSTAYDDLAGQMRATLDHFPTQRRFRFSIVSLILLGLITLVGPLDYFVVNRLLGKPLLGWLTFPAMAIGIAAFLILQANPMTESTTTALGGDAISDSPRIPVNRIEWVDLDSKNQLGRSFAWASIYSHDANLLDITSAAGPSLGQLSKSVSAMLTIPYGFPGRSFGAIQVTGENERLPTYQVSLVSEAGTTSSEIRGVPLAPRSSKSIASQIRFTPNIADDLVMHRRGGSELLEGELENPLPVDLLNGILIYRNWAYLLPTRFPAGGRIESIDSLRQKNFRWQLSRQKALESSTETQAWDAALTDDPERIAEILMFHEVVGGAQYTTLKDQVLTPLDLSHVLTDERCILIGRLASPLTQLATSNHGSTAELAEQTLTLVRIIIPVESKRRY</sequence>
<accession>A0A5C6E024</accession>
<evidence type="ECO:0000313" key="4">
    <source>
        <dbReference type="Proteomes" id="UP000319143"/>
    </source>
</evidence>
<gene>
    <name evidence="3" type="ORF">Poly41_03610</name>
</gene>
<name>A0A5C6E024_9BACT</name>
<evidence type="ECO:0000313" key="3">
    <source>
        <dbReference type="EMBL" id="TWU42065.1"/>
    </source>
</evidence>
<keyword evidence="1" id="KW-0472">Membrane</keyword>
<proteinExistence type="predicted"/>
<feature type="signal peptide" evidence="2">
    <location>
        <begin position="1"/>
        <end position="28"/>
    </location>
</feature>
<reference evidence="3 4" key="1">
    <citation type="submission" date="2019-02" db="EMBL/GenBank/DDBJ databases">
        <title>Deep-cultivation of Planctomycetes and their phenomic and genomic characterization uncovers novel biology.</title>
        <authorList>
            <person name="Wiegand S."/>
            <person name="Jogler M."/>
            <person name="Boedeker C."/>
            <person name="Pinto D."/>
            <person name="Vollmers J."/>
            <person name="Rivas-Marin E."/>
            <person name="Kohn T."/>
            <person name="Peeters S.H."/>
            <person name="Heuer A."/>
            <person name="Rast P."/>
            <person name="Oberbeckmann S."/>
            <person name="Bunk B."/>
            <person name="Jeske O."/>
            <person name="Meyerdierks A."/>
            <person name="Storesund J.E."/>
            <person name="Kallscheuer N."/>
            <person name="Luecker S."/>
            <person name="Lage O.M."/>
            <person name="Pohl T."/>
            <person name="Merkel B.J."/>
            <person name="Hornburger P."/>
            <person name="Mueller R.-W."/>
            <person name="Bruemmer F."/>
            <person name="Labrenz M."/>
            <person name="Spormann A.M."/>
            <person name="Op Den Camp H."/>
            <person name="Overmann J."/>
            <person name="Amann R."/>
            <person name="Jetten M.S.M."/>
            <person name="Mascher T."/>
            <person name="Medema M.H."/>
            <person name="Devos D.P."/>
            <person name="Kaster A.-K."/>
            <person name="Ovreas L."/>
            <person name="Rohde M."/>
            <person name="Galperin M.Y."/>
            <person name="Jogler C."/>
        </authorList>
    </citation>
    <scope>NUCLEOTIDE SEQUENCE [LARGE SCALE GENOMIC DNA]</scope>
    <source>
        <strain evidence="3 4">Poly41</strain>
    </source>
</reference>
<dbReference type="RefSeq" id="WP_146524191.1">
    <property type="nucleotide sequence ID" value="NZ_SJPV01000001.1"/>
</dbReference>
<dbReference type="Proteomes" id="UP000319143">
    <property type="component" value="Unassembled WGS sequence"/>
</dbReference>
<feature type="transmembrane region" description="Helical" evidence="1">
    <location>
        <begin position="404"/>
        <end position="423"/>
    </location>
</feature>
<keyword evidence="2" id="KW-0732">Signal</keyword>
<evidence type="ECO:0008006" key="5">
    <source>
        <dbReference type="Google" id="ProtNLM"/>
    </source>
</evidence>
<comment type="caution">
    <text evidence="3">The sequence shown here is derived from an EMBL/GenBank/DDBJ whole genome shotgun (WGS) entry which is preliminary data.</text>
</comment>
<feature type="chain" id="PRO_5022956655" description="DUF4350 domain-containing protein" evidence="2">
    <location>
        <begin position="29"/>
        <end position="738"/>
    </location>
</feature>
<evidence type="ECO:0000256" key="2">
    <source>
        <dbReference type="SAM" id="SignalP"/>
    </source>
</evidence>
<dbReference type="OrthoDB" id="267661at2"/>
<keyword evidence="1" id="KW-1133">Transmembrane helix</keyword>
<feature type="transmembrane region" description="Helical" evidence="1">
    <location>
        <begin position="374"/>
        <end position="395"/>
    </location>
</feature>
<organism evidence="3 4">
    <name type="scientific">Novipirellula artificiosorum</name>
    <dbReference type="NCBI Taxonomy" id="2528016"/>
    <lineage>
        <taxon>Bacteria</taxon>
        <taxon>Pseudomonadati</taxon>
        <taxon>Planctomycetota</taxon>
        <taxon>Planctomycetia</taxon>
        <taxon>Pirellulales</taxon>
        <taxon>Pirellulaceae</taxon>
        <taxon>Novipirellula</taxon>
    </lineage>
</organism>
<dbReference type="EMBL" id="SJPV01000001">
    <property type="protein sequence ID" value="TWU42065.1"/>
    <property type="molecule type" value="Genomic_DNA"/>
</dbReference>
<keyword evidence="1" id="KW-0812">Transmembrane</keyword>
<evidence type="ECO:0000256" key="1">
    <source>
        <dbReference type="SAM" id="Phobius"/>
    </source>
</evidence>